<gene>
    <name evidence="5" type="ORF">EDD29_7893</name>
</gene>
<evidence type="ECO:0000313" key="6">
    <source>
        <dbReference type="Proteomes" id="UP000272400"/>
    </source>
</evidence>
<keyword evidence="6" id="KW-1185">Reference proteome</keyword>
<evidence type="ECO:0000313" key="5">
    <source>
        <dbReference type="EMBL" id="ROO90175.1"/>
    </source>
</evidence>
<dbReference type="NCBIfam" id="TIGR00350">
    <property type="entry name" value="lytR_cpsA_psr"/>
    <property type="match status" value="1"/>
</dbReference>
<reference evidence="5 6" key="1">
    <citation type="submission" date="2018-11" db="EMBL/GenBank/DDBJ databases">
        <title>Sequencing the genomes of 1000 actinobacteria strains.</title>
        <authorList>
            <person name="Klenk H.-P."/>
        </authorList>
    </citation>
    <scope>NUCLEOTIDE SEQUENCE [LARGE SCALE GENOMIC DNA]</scope>
    <source>
        <strain evidence="5 6">DSM 44254</strain>
    </source>
</reference>
<proteinExistence type="inferred from homology"/>
<feature type="transmembrane region" description="Helical" evidence="3">
    <location>
        <begin position="30"/>
        <end position="50"/>
    </location>
</feature>
<comment type="similarity">
    <text evidence="1">Belongs to the LytR/CpsA/Psr (LCP) family.</text>
</comment>
<dbReference type="PANTHER" id="PTHR33392:SF6">
    <property type="entry name" value="POLYISOPRENYL-TEICHOIC ACID--PEPTIDOGLYCAN TEICHOIC ACID TRANSFERASE TAGU"/>
    <property type="match status" value="1"/>
</dbReference>
<comment type="caution">
    <text evidence="5">The sequence shown here is derived from an EMBL/GenBank/DDBJ whole genome shotgun (WGS) entry which is preliminary data.</text>
</comment>
<dbReference type="PANTHER" id="PTHR33392">
    <property type="entry name" value="POLYISOPRENYL-TEICHOIC ACID--PEPTIDOGLYCAN TEICHOIC ACID TRANSFERASE TAGU"/>
    <property type="match status" value="1"/>
</dbReference>
<evidence type="ECO:0000259" key="4">
    <source>
        <dbReference type="Pfam" id="PF03816"/>
    </source>
</evidence>
<evidence type="ECO:0000256" key="3">
    <source>
        <dbReference type="SAM" id="Phobius"/>
    </source>
</evidence>
<dbReference type="Proteomes" id="UP000272400">
    <property type="component" value="Unassembled WGS sequence"/>
</dbReference>
<dbReference type="OrthoDB" id="3573673at2"/>
<name>A0A3N1D9H3_9ACTN</name>
<feature type="compositionally biased region" description="Low complexity" evidence="2">
    <location>
        <begin position="409"/>
        <end position="441"/>
    </location>
</feature>
<dbReference type="Pfam" id="PF03816">
    <property type="entry name" value="LytR_cpsA_psr"/>
    <property type="match status" value="1"/>
</dbReference>
<dbReference type="InterPro" id="IPR004474">
    <property type="entry name" value="LytR_CpsA_psr"/>
</dbReference>
<protein>
    <submittedName>
        <fullName evidence="5">LytR family transcriptional attenuator</fullName>
    </submittedName>
</protein>
<keyword evidence="3" id="KW-0472">Membrane</keyword>
<dbReference type="AlphaFoldDB" id="A0A3N1D9H3"/>
<accession>A0A3N1D9H3</accession>
<organism evidence="5 6">
    <name type="scientific">Actinocorallia herbida</name>
    <dbReference type="NCBI Taxonomy" id="58109"/>
    <lineage>
        <taxon>Bacteria</taxon>
        <taxon>Bacillati</taxon>
        <taxon>Actinomycetota</taxon>
        <taxon>Actinomycetes</taxon>
        <taxon>Streptosporangiales</taxon>
        <taxon>Thermomonosporaceae</taxon>
        <taxon>Actinocorallia</taxon>
    </lineage>
</organism>
<sequence>MKRTIWITLASAAAWGTAHFLTGRRVVGALLLALQVALAVGVLVLVGPLADDATEWFVQPQWLNVLRVGIVATGAIWAAVIVRSYQLVSTGRPVLVGFVIVLCLAVAAPLAYAVELTRVSQDLVNDVFAKGTKKNPFNGVDRINLLLIGADAAPNRPGVRTDSMTVASIDTRKGTTTLFSLPRNLEDVPMPTPVSQAAFPDGFQGDGAGSPGLLNEVFQWAEDHPDIVPGVADGKRGPDLLKDTVGGVLGLQVDYYVMVDMAGFAQLVDAVGGVRINVAEELVYGKQSQGRIPAGDQILTGEQALWFGRTRTNSDDYNRMGRQKCLLYALSQQADPGTLLTRFHGIAGAAKRAVSTDLPSNALPGLIRLSKKIRGKDVRSVQFVPPLISTAYPDWELIRAKVTETLAAKPAPAKKPTAVVGPAAATTAPETPAAEATATEPAEPDSLATTCG</sequence>
<feature type="transmembrane region" description="Helical" evidence="3">
    <location>
        <begin position="62"/>
        <end position="82"/>
    </location>
</feature>
<feature type="region of interest" description="Disordered" evidence="2">
    <location>
        <begin position="409"/>
        <end position="452"/>
    </location>
</feature>
<dbReference type="RefSeq" id="WP_123669163.1">
    <property type="nucleotide sequence ID" value="NZ_RJKE01000001.1"/>
</dbReference>
<evidence type="ECO:0000256" key="2">
    <source>
        <dbReference type="SAM" id="MobiDB-lite"/>
    </source>
</evidence>
<dbReference type="Gene3D" id="3.40.630.190">
    <property type="entry name" value="LCP protein"/>
    <property type="match status" value="1"/>
</dbReference>
<feature type="transmembrane region" description="Helical" evidence="3">
    <location>
        <begin position="94"/>
        <end position="114"/>
    </location>
</feature>
<dbReference type="EMBL" id="RJKE01000001">
    <property type="protein sequence ID" value="ROO90175.1"/>
    <property type="molecule type" value="Genomic_DNA"/>
</dbReference>
<feature type="domain" description="Cell envelope-related transcriptional attenuator" evidence="4">
    <location>
        <begin position="160"/>
        <end position="334"/>
    </location>
</feature>
<dbReference type="InterPro" id="IPR050922">
    <property type="entry name" value="LytR/CpsA/Psr_CW_biosynth"/>
</dbReference>
<keyword evidence="3" id="KW-0812">Transmembrane</keyword>
<keyword evidence="3" id="KW-1133">Transmembrane helix</keyword>
<evidence type="ECO:0000256" key="1">
    <source>
        <dbReference type="ARBA" id="ARBA00006068"/>
    </source>
</evidence>